<sequence>MPLLSNRYKTQNGEGMLSYPGFLHHSALLQLFCSYKILVIEVLRKLQEALKLVNWDHKKCSDVLGIPRAIRIASRSVLAPITATDQTLIRSVFIAIDQIVISASPSACITVIPSDSKKSIFI</sequence>
<dbReference type="Proteomes" id="UP000499080">
    <property type="component" value="Unassembled WGS sequence"/>
</dbReference>
<evidence type="ECO:0000313" key="3">
    <source>
        <dbReference type="Proteomes" id="UP000499080"/>
    </source>
</evidence>
<dbReference type="AlphaFoldDB" id="A0A4Y2SII1"/>
<proteinExistence type="predicted"/>
<organism evidence="1 3">
    <name type="scientific">Araneus ventricosus</name>
    <name type="common">Orbweaver spider</name>
    <name type="synonym">Epeira ventricosa</name>
    <dbReference type="NCBI Taxonomy" id="182803"/>
    <lineage>
        <taxon>Eukaryota</taxon>
        <taxon>Metazoa</taxon>
        <taxon>Ecdysozoa</taxon>
        <taxon>Arthropoda</taxon>
        <taxon>Chelicerata</taxon>
        <taxon>Arachnida</taxon>
        <taxon>Araneae</taxon>
        <taxon>Araneomorphae</taxon>
        <taxon>Entelegynae</taxon>
        <taxon>Araneoidea</taxon>
        <taxon>Araneidae</taxon>
        <taxon>Araneus</taxon>
    </lineage>
</organism>
<dbReference type="EMBL" id="BGPR01021638">
    <property type="protein sequence ID" value="GBN87116.1"/>
    <property type="molecule type" value="Genomic_DNA"/>
</dbReference>
<gene>
    <name evidence="2" type="ORF">AVEN_180120_1</name>
    <name evidence="1" type="ORF">AVEN_205418_1</name>
</gene>
<keyword evidence="3" id="KW-1185">Reference proteome</keyword>
<comment type="caution">
    <text evidence="1">The sequence shown here is derived from an EMBL/GenBank/DDBJ whole genome shotgun (WGS) entry which is preliminary data.</text>
</comment>
<name>A0A4Y2SII1_ARAVE</name>
<protein>
    <submittedName>
        <fullName evidence="1">Uncharacterized protein</fullName>
    </submittedName>
</protein>
<accession>A0A4Y2SII1</accession>
<evidence type="ECO:0000313" key="1">
    <source>
        <dbReference type="EMBL" id="GBN87110.1"/>
    </source>
</evidence>
<reference evidence="1 3" key="1">
    <citation type="journal article" date="2019" name="Sci. Rep.">
        <title>Orb-weaving spider Araneus ventricosus genome elucidates the spidroin gene catalogue.</title>
        <authorList>
            <person name="Kono N."/>
            <person name="Nakamura H."/>
            <person name="Ohtoshi R."/>
            <person name="Moran D.A.P."/>
            <person name="Shinohara A."/>
            <person name="Yoshida Y."/>
            <person name="Fujiwara M."/>
            <person name="Mori M."/>
            <person name="Tomita M."/>
            <person name="Arakawa K."/>
        </authorList>
    </citation>
    <scope>NUCLEOTIDE SEQUENCE [LARGE SCALE GENOMIC DNA]</scope>
</reference>
<dbReference type="EMBL" id="BGPR01021635">
    <property type="protein sequence ID" value="GBN87110.1"/>
    <property type="molecule type" value="Genomic_DNA"/>
</dbReference>
<evidence type="ECO:0000313" key="2">
    <source>
        <dbReference type="EMBL" id="GBN87116.1"/>
    </source>
</evidence>